<sequence length="113" mass="12375">MNKKLLASAVILPDAVRYNQFVKLEPSGQLSVIPVDSELSETCFINGIIFFCAADSLPDIVNTLREADGGIAEKCHAAISTHPFHLLPPTLPNAYIYDLRTSSATTVRLFWPS</sequence>
<evidence type="ECO:0000313" key="1">
    <source>
        <dbReference type="EMBL" id="HJE38375.1"/>
    </source>
</evidence>
<reference evidence="1" key="1">
    <citation type="journal article" date="2021" name="PeerJ">
        <title>Extensive microbial diversity within the chicken gut microbiome revealed by metagenomics and culture.</title>
        <authorList>
            <person name="Gilroy R."/>
            <person name="Ravi A."/>
            <person name="Getino M."/>
            <person name="Pursley I."/>
            <person name="Horton D.L."/>
            <person name="Alikhan N.F."/>
            <person name="Baker D."/>
            <person name="Gharbi K."/>
            <person name="Hall N."/>
            <person name="Watson M."/>
            <person name="Adriaenssens E.M."/>
            <person name="Foster-Nyarko E."/>
            <person name="Jarju S."/>
            <person name="Secka A."/>
            <person name="Antonio M."/>
            <person name="Oren A."/>
            <person name="Chaudhuri R.R."/>
            <person name="La Ragione R."/>
            <person name="Hildebrand F."/>
            <person name="Pallen M.J."/>
        </authorList>
    </citation>
    <scope>NUCLEOTIDE SEQUENCE</scope>
    <source>
        <strain evidence="1">4100</strain>
    </source>
</reference>
<evidence type="ECO:0000313" key="2">
    <source>
        <dbReference type="Proteomes" id="UP000711407"/>
    </source>
</evidence>
<dbReference type="Proteomes" id="UP000711407">
    <property type="component" value="Unassembled WGS sequence"/>
</dbReference>
<reference evidence="1" key="2">
    <citation type="submission" date="2021-09" db="EMBL/GenBank/DDBJ databases">
        <authorList>
            <person name="Gilroy R."/>
        </authorList>
    </citation>
    <scope>NUCLEOTIDE SEQUENCE</scope>
    <source>
        <strain evidence="1">4100</strain>
    </source>
</reference>
<name>A0A921E729_9BACT</name>
<accession>A0A921E729</accession>
<comment type="caution">
    <text evidence="1">The sequence shown here is derived from an EMBL/GenBank/DDBJ whole genome shotgun (WGS) entry which is preliminary data.</text>
</comment>
<organism evidence="1 2">
    <name type="scientific">Candidatus Amulumruptor caecigallinarius</name>
    <dbReference type="NCBI Taxonomy" id="2109911"/>
    <lineage>
        <taxon>Bacteria</taxon>
        <taxon>Pseudomonadati</taxon>
        <taxon>Bacteroidota</taxon>
        <taxon>Bacteroidia</taxon>
        <taxon>Bacteroidales</taxon>
        <taxon>Muribaculaceae</taxon>
        <taxon>Candidatus Amulumruptor</taxon>
    </lineage>
</organism>
<protein>
    <submittedName>
        <fullName evidence="1">Uncharacterized protein</fullName>
    </submittedName>
</protein>
<proteinExistence type="predicted"/>
<dbReference type="EMBL" id="DYXT01000010">
    <property type="protein sequence ID" value="HJE38375.1"/>
    <property type="molecule type" value="Genomic_DNA"/>
</dbReference>
<gene>
    <name evidence="1" type="ORF">K8V47_01235</name>
</gene>
<dbReference type="AlphaFoldDB" id="A0A921E729"/>